<reference evidence="2 3" key="2">
    <citation type="submission" date="2020-08" db="EMBL/GenBank/DDBJ databases">
        <authorList>
            <person name="Partida-Martinez L."/>
            <person name="Huntemann M."/>
            <person name="Clum A."/>
            <person name="Wang J."/>
            <person name="Palaniappan K."/>
            <person name="Ritter S."/>
            <person name="Chen I.-M."/>
            <person name="Stamatis D."/>
            <person name="Reddy T."/>
            <person name="O'Malley R."/>
            <person name="Daum C."/>
            <person name="Shapiro N."/>
            <person name="Ivanova N."/>
            <person name="Kyrpides N."/>
            <person name="Woyke T."/>
        </authorList>
    </citation>
    <scope>NUCLEOTIDE SEQUENCE [LARGE SCALE GENOMIC DNA]</scope>
    <source>
        <strain evidence="2 3">RAS26</strain>
    </source>
</reference>
<dbReference type="Proteomes" id="UP000518206">
    <property type="component" value="Unassembled WGS sequence"/>
</dbReference>
<evidence type="ECO:0000313" key="2">
    <source>
        <dbReference type="EMBL" id="MBB2925545.1"/>
    </source>
</evidence>
<dbReference type="Pfam" id="PF08843">
    <property type="entry name" value="AbiEii"/>
    <property type="match status" value="1"/>
</dbReference>
<reference evidence="2 3" key="1">
    <citation type="submission" date="2020-08" db="EMBL/GenBank/DDBJ databases">
        <title>The Agave Microbiome: Exploring the role of microbial communities in plant adaptations to desert environments.</title>
        <authorList>
            <person name="Partida-Martinez L.P."/>
        </authorList>
    </citation>
    <scope>NUCLEOTIDE SEQUENCE [LARGE SCALE GENOMIC DNA]</scope>
    <source>
        <strain evidence="2 3">RAS26</strain>
    </source>
</reference>
<evidence type="ECO:0000256" key="1">
    <source>
        <dbReference type="SAM" id="MobiDB-lite"/>
    </source>
</evidence>
<accession>A0A7W4UJZ6</accession>
<gene>
    <name evidence="2" type="ORF">FHR80_004492</name>
</gene>
<dbReference type="InterPro" id="IPR014942">
    <property type="entry name" value="AbiEii"/>
</dbReference>
<proteinExistence type="predicted"/>
<dbReference type="AlphaFoldDB" id="A0A7W4UJZ6"/>
<organism evidence="2 3">
    <name type="scientific">Cellulomonas cellasea</name>
    <dbReference type="NCBI Taxonomy" id="43670"/>
    <lineage>
        <taxon>Bacteria</taxon>
        <taxon>Bacillati</taxon>
        <taxon>Actinomycetota</taxon>
        <taxon>Actinomycetes</taxon>
        <taxon>Micrococcales</taxon>
        <taxon>Cellulomonadaceae</taxon>
        <taxon>Cellulomonas</taxon>
    </lineage>
</organism>
<comment type="caution">
    <text evidence="2">The sequence shown here is derived from an EMBL/GenBank/DDBJ whole genome shotgun (WGS) entry which is preliminary data.</text>
</comment>
<feature type="region of interest" description="Disordered" evidence="1">
    <location>
        <begin position="242"/>
        <end position="266"/>
    </location>
</feature>
<dbReference type="EMBL" id="JACHVX010000011">
    <property type="protein sequence ID" value="MBB2925545.1"/>
    <property type="molecule type" value="Genomic_DNA"/>
</dbReference>
<protein>
    <submittedName>
        <fullName evidence="2">Uncharacterized protein</fullName>
    </submittedName>
</protein>
<sequence>MSTPETEVQREVTRVALAGVAKAGFALAGSGAIREHGVTDRPTEDVDLFTAILDPEAFERAVDRVVTDLRTAGYEVDEARRVPRFARLNVRTTTGLELDVDMGVDWREYDPVTLDVGPVLSLRDAVGNKVSALYSRGEARDYLDLDAIRASARFTDEELLTAAAERDPGFDTAMFAQQLDAVRRLQPAQVVRYGVSAEELEGIKARCARWAGQLQGPAPADATRAANLVRAAFPMSAIAATQQSAAPGPADGAVARHSGQEPSLER</sequence>
<dbReference type="RefSeq" id="WP_183298252.1">
    <property type="nucleotide sequence ID" value="NZ_JACHVX010000011.1"/>
</dbReference>
<evidence type="ECO:0000313" key="3">
    <source>
        <dbReference type="Proteomes" id="UP000518206"/>
    </source>
</evidence>
<name>A0A7W4UJZ6_9CELL</name>